<gene>
    <name evidence="2" type="ORF">BAUCODRAFT_31655</name>
</gene>
<dbReference type="RefSeq" id="XP_007673623.1">
    <property type="nucleotide sequence ID" value="XM_007675433.1"/>
</dbReference>
<dbReference type="Proteomes" id="UP000011761">
    <property type="component" value="Unassembled WGS sequence"/>
</dbReference>
<dbReference type="KEGG" id="bcom:BAUCODRAFT_31655"/>
<organism evidence="2 3">
    <name type="scientific">Baudoinia panamericana (strain UAMH 10762)</name>
    <name type="common">Angels' share fungus</name>
    <name type="synonym">Baudoinia compniacensis (strain UAMH 10762)</name>
    <dbReference type="NCBI Taxonomy" id="717646"/>
    <lineage>
        <taxon>Eukaryota</taxon>
        <taxon>Fungi</taxon>
        <taxon>Dikarya</taxon>
        <taxon>Ascomycota</taxon>
        <taxon>Pezizomycotina</taxon>
        <taxon>Dothideomycetes</taxon>
        <taxon>Dothideomycetidae</taxon>
        <taxon>Mycosphaerellales</taxon>
        <taxon>Teratosphaeriaceae</taxon>
        <taxon>Baudoinia</taxon>
    </lineage>
</organism>
<dbReference type="EMBL" id="KB445552">
    <property type="protein sequence ID" value="EMC99339.1"/>
    <property type="molecule type" value="Genomic_DNA"/>
</dbReference>
<evidence type="ECO:0000256" key="1">
    <source>
        <dbReference type="SAM" id="MobiDB-lite"/>
    </source>
</evidence>
<keyword evidence="3" id="KW-1185">Reference proteome</keyword>
<proteinExistence type="predicted"/>
<protein>
    <submittedName>
        <fullName evidence="2">Uncharacterized protein</fullName>
    </submittedName>
</protein>
<accession>M2NIW6</accession>
<sequence length="151" mass="16818">MDRFAIHPRPAVRSRLTIPRATRHACGHPRTRQNVARCQRAEQTQRNCPAPTPIAYETRCQACKLLRPQLGSCMVTEKVIALPIRPSLQNFMRHLSESAVVTLEQESNIDAEKRKSSAEVEKVEHVGTLVAKSAQSSTETGTQTKHNPTLA</sequence>
<evidence type="ECO:0000313" key="3">
    <source>
        <dbReference type="Proteomes" id="UP000011761"/>
    </source>
</evidence>
<evidence type="ECO:0000313" key="2">
    <source>
        <dbReference type="EMBL" id="EMC99339.1"/>
    </source>
</evidence>
<reference evidence="2 3" key="1">
    <citation type="journal article" date="2012" name="PLoS Pathog.">
        <title>Diverse lifestyles and strategies of plant pathogenesis encoded in the genomes of eighteen Dothideomycetes fungi.</title>
        <authorList>
            <person name="Ohm R.A."/>
            <person name="Feau N."/>
            <person name="Henrissat B."/>
            <person name="Schoch C.L."/>
            <person name="Horwitz B.A."/>
            <person name="Barry K.W."/>
            <person name="Condon B.J."/>
            <person name="Copeland A.C."/>
            <person name="Dhillon B."/>
            <person name="Glaser F."/>
            <person name="Hesse C.N."/>
            <person name="Kosti I."/>
            <person name="LaButti K."/>
            <person name="Lindquist E.A."/>
            <person name="Lucas S."/>
            <person name="Salamov A.A."/>
            <person name="Bradshaw R.E."/>
            <person name="Ciuffetti L."/>
            <person name="Hamelin R.C."/>
            <person name="Kema G.H.J."/>
            <person name="Lawrence C."/>
            <person name="Scott J.A."/>
            <person name="Spatafora J.W."/>
            <person name="Turgeon B.G."/>
            <person name="de Wit P.J.G.M."/>
            <person name="Zhong S."/>
            <person name="Goodwin S.B."/>
            <person name="Grigoriev I.V."/>
        </authorList>
    </citation>
    <scope>NUCLEOTIDE SEQUENCE [LARGE SCALE GENOMIC DNA]</scope>
    <source>
        <strain evidence="2 3">UAMH 10762</strain>
    </source>
</reference>
<dbReference type="AlphaFoldDB" id="M2NIW6"/>
<dbReference type="GeneID" id="19111542"/>
<feature type="compositionally biased region" description="Polar residues" evidence="1">
    <location>
        <begin position="133"/>
        <end position="151"/>
    </location>
</feature>
<name>M2NIW6_BAUPA</name>
<feature type="region of interest" description="Disordered" evidence="1">
    <location>
        <begin position="129"/>
        <end position="151"/>
    </location>
</feature>
<dbReference type="HOGENOM" id="CLU_1731109_0_0_1"/>